<proteinExistence type="predicted"/>
<sequence length="46" mass="5178">MKVRLSRAAILYLFLIFKARSSDTGEQAIAHRVTGRWLCSRLGLDG</sequence>
<evidence type="ECO:0000313" key="1">
    <source>
        <dbReference type="EMBL" id="MCT7967040.1"/>
    </source>
</evidence>
<reference evidence="1 2" key="1">
    <citation type="journal article" date="2022" name="Front. Microbiol.">
        <title>High genomic differentiation and limited gene flow indicate recent cryptic speciation within the genus Laspinema (cyanobacteria).</title>
        <authorList>
            <person name="Stanojkovic A."/>
            <person name="Skoupy S."/>
            <person name="Skaloud P."/>
            <person name="Dvorak P."/>
        </authorList>
    </citation>
    <scope>NUCLEOTIDE SEQUENCE [LARGE SCALE GENOMIC DNA]</scope>
    <source>
        <strain evidence="1 2">D2a</strain>
    </source>
</reference>
<gene>
    <name evidence="1" type="ORF">NG799_11900</name>
</gene>
<organism evidence="1 2">
    <name type="scientific">Laspinema palackyanum D2a</name>
    <dbReference type="NCBI Taxonomy" id="2953684"/>
    <lineage>
        <taxon>Bacteria</taxon>
        <taxon>Bacillati</taxon>
        <taxon>Cyanobacteriota</taxon>
        <taxon>Cyanophyceae</taxon>
        <taxon>Oscillatoriophycideae</taxon>
        <taxon>Oscillatoriales</taxon>
        <taxon>Laspinemataceae</taxon>
        <taxon>Laspinema</taxon>
        <taxon>Laspinema palackyanum</taxon>
    </lineage>
</organism>
<accession>A0ABT2MQQ4</accession>
<keyword evidence="2" id="KW-1185">Reference proteome</keyword>
<dbReference type="Proteomes" id="UP001525890">
    <property type="component" value="Unassembled WGS sequence"/>
</dbReference>
<dbReference type="RefSeq" id="WP_368006651.1">
    <property type="nucleotide sequence ID" value="NZ_JAMXFF010000016.1"/>
</dbReference>
<evidence type="ECO:0000313" key="2">
    <source>
        <dbReference type="Proteomes" id="UP001525890"/>
    </source>
</evidence>
<protein>
    <submittedName>
        <fullName evidence="1">Uncharacterized protein</fullName>
    </submittedName>
</protein>
<comment type="caution">
    <text evidence="1">The sequence shown here is derived from an EMBL/GenBank/DDBJ whole genome shotgun (WGS) entry which is preliminary data.</text>
</comment>
<name>A0ABT2MQQ4_9CYAN</name>
<dbReference type="EMBL" id="JAMXFF010000016">
    <property type="protein sequence ID" value="MCT7967040.1"/>
    <property type="molecule type" value="Genomic_DNA"/>
</dbReference>